<comment type="function">
    <text evidence="6">Component of the Mediator complex, a coactivator involved in the regulated transcription of nearly all RNA polymerase II-dependent genes. Mediator functions as a bridge to convey information from gene-specific regulatory proteins to the basal RNA polymerase II transcription machinery. Mediator is recruited to promoters by direct interactions with regulatory proteins and serves as a scaffold for the assembly of a functional pre-initiation complex with RNA polymerase II and the general transcription factors.</text>
</comment>
<keyword evidence="6" id="KW-0010">Activator</keyword>
<evidence type="ECO:0000256" key="2">
    <source>
        <dbReference type="ARBA" id="ARBA00008186"/>
    </source>
</evidence>
<sequence>MATAAAASSRNAQLDERIEKLESIEKDIGKLMNLAANAVSELCKPRPSSETVEYTTKDFVKTLDGVDKCLSEQIQYLTQVSTMQPHEGSVYGPEKDYELSYFQTALAKERLQRLQGASSPRQLNGRSSASLPPPSLPPPSSHPL</sequence>
<feature type="compositionally biased region" description="Pro residues" evidence="7">
    <location>
        <begin position="131"/>
        <end position="144"/>
    </location>
</feature>
<evidence type="ECO:0000256" key="5">
    <source>
        <dbReference type="ARBA" id="ARBA00032011"/>
    </source>
</evidence>
<evidence type="ECO:0000256" key="6">
    <source>
        <dbReference type="RuleBase" id="RU364147"/>
    </source>
</evidence>
<dbReference type="PANTHER" id="PTHR22890">
    <property type="entry name" value="MEDIATOR OF RNA POLYMERASE II TRANSCRIPTION SUBUNIT 11"/>
    <property type="match status" value="1"/>
</dbReference>
<keyword evidence="6" id="KW-0805">Transcription regulation</keyword>
<comment type="subunit">
    <text evidence="6">Component of the Mediator complex.</text>
</comment>
<evidence type="ECO:0000256" key="4">
    <source>
        <dbReference type="ARBA" id="ARBA00023242"/>
    </source>
</evidence>
<comment type="similarity">
    <text evidence="2 6">Belongs to the Mediator complex subunit 11 family.</text>
</comment>
<evidence type="ECO:0000256" key="7">
    <source>
        <dbReference type="SAM" id="MobiDB-lite"/>
    </source>
</evidence>
<evidence type="ECO:0000313" key="9">
    <source>
        <dbReference type="Proteomes" id="UP001174909"/>
    </source>
</evidence>
<evidence type="ECO:0000256" key="1">
    <source>
        <dbReference type="ARBA" id="ARBA00004123"/>
    </source>
</evidence>
<comment type="subcellular location">
    <subcellularLocation>
        <location evidence="1 6">Nucleus</location>
    </subcellularLocation>
</comment>
<protein>
    <recommendedName>
        <fullName evidence="3 6">Mediator of RNA polymerase II transcription subunit 11</fullName>
    </recommendedName>
    <alternativeName>
        <fullName evidence="5 6">Mediator complex subunit 11</fullName>
    </alternativeName>
</protein>
<dbReference type="GO" id="GO:0016592">
    <property type="term" value="C:mediator complex"/>
    <property type="evidence" value="ECO:0007669"/>
    <property type="project" value="InterPro"/>
</dbReference>
<dbReference type="AlphaFoldDB" id="A0AA35TM82"/>
<dbReference type="InterPro" id="IPR019404">
    <property type="entry name" value="Mediator_Med11"/>
</dbReference>
<keyword evidence="6" id="KW-0804">Transcription</keyword>
<feature type="region of interest" description="Disordered" evidence="7">
    <location>
        <begin position="112"/>
        <end position="144"/>
    </location>
</feature>
<evidence type="ECO:0000256" key="3">
    <source>
        <dbReference type="ARBA" id="ARBA00019621"/>
    </source>
</evidence>
<comment type="caution">
    <text evidence="8">The sequence shown here is derived from an EMBL/GenBank/DDBJ whole genome shotgun (WGS) entry which is preliminary data.</text>
</comment>
<accession>A0AA35TM82</accession>
<evidence type="ECO:0000313" key="8">
    <source>
        <dbReference type="EMBL" id="CAI8050579.1"/>
    </source>
</evidence>
<feature type="compositionally biased region" description="Polar residues" evidence="7">
    <location>
        <begin position="115"/>
        <end position="126"/>
    </location>
</feature>
<keyword evidence="4 6" id="KW-0539">Nucleus</keyword>
<dbReference type="GO" id="GO:0003712">
    <property type="term" value="F:transcription coregulator activity"/>
    <property type="evidence" value="ECO:0007669"/>
    <property type="project" value="InterPro"/>
</dbReference>
<dbReference type="Proteomes" id="UP001174909">
    <property type="component" value="Unassembled WGS sequence"/>
</dbReference>
<dbReference type="Pfam" id="PF10280">
    <property type="entry name" value="Med11"/>
    <property type="match status" value="1"/>
</dbReference>
<name>A0AA35TM82_GEOBA</name>
<organism evidence="8 9">
    <name type="scientific">Geodia barretti</name>
    <name type="common">Barrett's horny sponge</name>
    <dbReference type="NCBI Taxonomy" id="519541"/>
    <lineage>
        <taxon>Eukaryota</taxon>
        <taxon>Metazoa</taxon>
        <taxon>Porifera</taxon>
        <taxon>Demospongiae</taxon>
        <taxon>Heteroscleromorpha</taxon>
        <taxon>Tetractinellida</taxon>
        <taxon>Astrophorina</taxon>
        <taxon>Geodiidae</taxon>
        <taxon>Geodia</taxon>
    </lineage>
</organism>
<gene>
    <name evidence="6" type="primary">MED11</name>
    <name evidence="8" type="ORF">GBAR_LOCUS27760</name>
</gene>
<reference evidence="8" key="1">
    <citation type="submission" date="2023-03" db="EMBL/GenBank/DDBJ databases">
        <authorList>
            <person name="Steffen K."/>
            <person name="Cardenas P."/>
        </authorList>
    </citation>
    <scope>NUCLEOTIDE SEQUENCE</scope>
</reference>
<dbReference type="EMBL" id="CASHTH010003880">
    <property type="protein sequence ID" value="CAI8050579.1"/>
    <property type="molecule type" value="Genomic_DNA"/>
</dbReference>
<proteinExistence type="inferred from homology"/>
<keyword evidence="9" id="KW-1185">Reference proteome</keyword>
<dbReference type="GO" id="GO:0006357">
    <property type="term" value="P:regulation of transcription by RNA polymerase II"/>
    <property type="evidence" value="ECO:0007669"/>
    <property type="project" value="InterPro"/>
</dbReference>
<dbReference type="Gene3D" id="1.10.287.3490">
    <property type="match status" value="1"/>
</dbReference>